<feature type="region of interest" description="Disordered" evidence="18">
    <location>
        <begin position="1"/>
        <end position="20"/>
    </location>
</feature>
<keyword evidence="11" id="KW-0221">Differentiation</keyword>
<proteinExistence type="predicted"/>
<keyword evidence="6 17" id="KW-0245">EGF-like domain</keyword>
<feature type="domain" description="EGF-like" evidence="20">
    <location>
        <begin position="377"/>
        <end position="412"/>
    </location>
</feature>
<evidence type="ECO:0000256" key="1">
    <source>
        <dbReference type="ARBA" id="ARBA00004239"/>
    </source>
</evidence>
<dbReference type="SUPFAM" id="SSF57196">
    <property type="entry name" value="EGF/Laminin"/>
    <property type="match status" value="6"/>
</dbReference>
<dbReference type="OrthoDB" id="6130531at2759"/>
<dbReference type="GO" id="GO:0009967">
    <property type="term" value="P:positive regulation of signal transduction"/>
    <property type="evidence" value="ECO:0007669"/>
    <property type="project" value="UniProtKB-ARBA"/>
</dbReference>
<evidence type="ECO:0000256" key="8">
    <source>
        <dbReference type="ARBA" id="ARBA00022692"/>
    </source>
</evidence>
<name>A0A7M7NXY8_STRPU</name>
<dbReference type="GeneID" id="105438423"/>
<keyword evidence="16" id="KW-0325">Glycoprotein</keyword>
<dbReference type="GO" id="GO:0051241">
    <property type="term" value="P:negative regulation of multicellular organismal process"/>
    <property type="evidence" value="ECO:0007669"/>
    <property type="project" value="UniProtKB-ARBA"/>
</dbReference>
<dbReference type="Proteomes" id="UP000007110">
    <property type="component" value="Unassembled WGS sequence"/>
</dbReference>
<feature type="domain" description="EGF-like" evidence="20">
    <location>
        <begin position="63"/>
        <end position="99"/>
    </location>
</feature>
<dbReference type="PRINTS" id="PR00010">
    <property type="entry name" value="EGFBLOOD"/>
</dbReference>
<evidence type="ECO:0000256" key="5">
    <source>
        <dbReference type="ARBA" id="ARBA00022525"/>
    </source>
</evidence>
<dbReference type="GO" id="GO:0060255">
    <property type="term" value="P:regulation of macromolecule metabolic process"/>
    <property type="evidence" value="ECO:0007669"/>
    <property type="project" value="UniProtKB-ARBA"/>
</dbReference>
<dbReference type="GO" id="GO:0080090">
    <property type="term" value="P:regulation of primary metabolic process"/>
    <property type="evidence" value="ECO:0007669"/>
    <property type="project" value="UniProtKB-ARBA"/>
</dbReference>
<dbReference type="AlphaFoldDB" id="A0A7M7NXY8"/>
<dbReference type="RefSeq" id="XP_030840936.1">
    <property type="nucleotide sequence ID" value="XM_030985076.1"/>
</dbReference>
<dbReference type="GO" id="GO:0008593">
    <property type="term" value="P:regulation of Notch signaling pathway"/>
    <property type="evidence" value="ECO:0007669"/>
    <property type="project" value="UniProtKB-ARBA"/>
</dbReference>
<dbReference type="PROSITE" id="PS01186">
    <property type="entry name" value="EGF_2"/>
    <property type="match status" value="4"/>
</dbReference>
<keyword evidence="22" id="KW-1185">Reference proteome</keyword>
<feature type="disulfide bond" evidence="17">
    <location>
        <begin position="247"/>
        <end position="256"/>
    </location>
</feature>
<keyword evidence="12" id="KW-0106">Calcium</keyword>
<evidence type="ECO:0000256" key="4">
    <source>
        <dbReference type="ARBA" id="ARBA00022475"/>
    </source>
</evidence>
<dbReference type="FunFam" id="2.60.120.290:FF:000056">
    <property type="entry name" value="C-type LECtin"/>
    <property type="match status" value="1"/>
</dbReference>
<dbReference type="GO" id="GO:0005112">
    <property type="term" value="F:Notch binding"/>
    <property type="evidence" value="ECO:0000318"/>
    <property type="project" value="GO_Central"/>
</dbReference>
<dbReference type="PROSITE" id="PS01180">
    <property type="entry name" value="CUB"/>
    <property type="match status" value="1"/>
</dbReference>
<feature type="disulfide bond" evidence="17">
    <location>
        <begin position="89"/>
        <end position="98"/>
    </location>
</feature>
<reference evidence="22" key="1">
    <citation type="submission" date="2015-02" db="EMBL/GenBank/DDBJ databases">
        <title>Genome sequencing for Strongylocentrotus purpuratus.</title>
        <authorList>
            <person name="Murali S."/>
            <person name="Liu Y."/>
            <person name="Vee V."/>
            <person name="English A."/>
            <person name="Wang M."/>
            <person name="Skinner E."/>
            <person name="Han Y."/>
            <person name="Muzny D.M."/>
            <person name="Worley K.C."/>
            <person name="Gibbs R.A."/>
        </authorList>
    </citation>
    <scope>NUCLEOTIDE SEQUENCE</scope>
</reference>
<evidence type="ECO:0000256" key="12">
    <source>
        <dbReference type="ARBA" id="ARBA00022837"/>
    </source>
</evidence>
<dbReference type="Pfam" id="PF12661">
    <property type="entry name" value="hEGF"/>
    <property type="match status" value="1"/>
</dbReference>
<keyword evidence="8" id="KW-0812">Transmembrane</keyword>
<keyword evidence="5" id="KW-0964">Secreted</keyword>
<evidence type="ECO:0000256" key="2">
    <source>
        <dbReference type="ARBA" id="ARBA00004247"/>
    </source>
</evidence>
<feature type="disulfide bond" evidence="17">
    <location>
        <begin position="325"/>
        <end position="334"/>
    </location>
</feature>
<dbReference type="SMART" id="SM00042">
    <property type="entry name" value="CUB"/>
    <property type="match status" value="1"/>
</dbReference>
<dbReference type="PANTHER" id="PTHR24049">
    <property type="entry name" value="CRUMBS FAMILY MEMBER"/>
    <property type="match status" value="1"/>
</dbReference>
<feature type="disulfide bond" evidence="17">
    <location>
        <begin position="365"/>
        <end position="374"/>
    </location>
</feature>
<dbReference type="SUPFAM" id="SSF49854">
    <property type="entry name" value="Spermadhesin, CUB domain"/>
    <property type="match status" value="1"/>
</dbReference>
<evidence type="ECO:0000259" key="19">
    <source>
        <dbReference type="PROSITE" id="PS01180"/>
    </source>
</evidence>
<dbReference type="PROSITE" id="PS01187">
    <property type="entry name" value="EGF_CA"/>
    <property type="match status" value="2"/>
</dbReference>
<dbReference type="Gene3D" id="2.60.120.290">
    <property type="entry name" value="Spermadhesin, CUB domain"/>
    <property type="match status" value="1"/>
</dbReference>
<dbReference type="InParanoid" id="A0A7M7NXY8"/>
<feature type="disulfide bond" evidence="17">
    <location>
        <begin position="287"/>
        <end position="296"/>
    </location>
</feature>
<dbReference type="InterPro" id="IPR000742">
    <property type="entry name" value="EGF"/>
</dbReference>
<dbReference type="Pfam" id="PF00431">
    <property type="entry name" value="CUB"/>
    <property type="match status" value="1"/>
</dbReference>
<dbReference type="GO" id="GO:0051093">
    <property type="term" value="P:negative regulation of developmental process"/>
    <property type="evidence" value="ECO:0007669"/>
    <property type="project" value="UniProtKB-ARBA"/>
</dbReference>
<evidence type="ECO:0000256" key="16">
    <source>
        <dbReference type="ARBA" id="ARBA00023180"/>
    </source>
</evidence>
<comment type="subcellular location">
    <subcellularLocation>
        <location evidence="2">Apical cell membrane</location>
        <topology evidence="2">Single-pass type I membrane protein</topology>
    </subcellularLocation>
    <subcellularLocation>
        <location evidence="1">Secreted</location>
        <location evidence="1">Extracellular space</location>
    </subcellularLocation>
</comment>
<evidence type="ECO:0000256" key="17">
    <source>
        <dbReference type="PROSITE-ProRule" id="PRU00076"/>
    </source>
</evidence>
<dbReference type="InterPro" id="IPR018097">
    <property type="entry name" value="EGF_Ca-bd_CS"/>
</dbReference>
<evidence type="ECO:0000256" key="10">
    <source>
        <dbReference type="ARBA" id="ARBA00022737"/>
    </source>
</evidence>
<evidence type="ECO:0000259" key="20">
    <source>
        <dbReference type="PROSITE" id="PS50026"/>
    </source>
</evidence>
<evidence type="ECO:0000256" key="13">
    <source>
        <dbReference type="ARBA" id="ARBA00022989"/>
    </source>
</evidence>
<dbReference type="GO" id="GO:0003002">
    <property type="term" value="P:regionalization"/>
    <property type="evidence" value="ECO:0007669"/>
    <property type="project" value="UniProtKB-ARBA"/>
</dbReference>
<dbReference type="InterPro" id="IPR000859">
    <property type="entry name" value="CUB_dom"/>
</dbReference>
<dbReference type="SMART" id="SM00179">
    <property type="entry name" value="EGF_CA"/>
    <property type="match status" value="6"/>
</dbReference>
<evidence type="ECO:0000256" key="14">
    <source>
        <dbReference type="ARBA" id="ARBA00023136"/>
    </source>
</evidence>
<sequence>MATVGTRGPGKGDVGLPASSPQRRLGTAVVGLPTTDVRVRGKSVVAFATTDTRTPISGLALDNIDDCAALPCLNNGICLDGINRFTCTCSQGWTGTRCEISIRCRVDYTLGVGEKVIINSPNYPSNYGNGEDCLWFITGINGRDVNIDFKDFITENRYDNFRIGVGSDPDIGSQRMGFAGPIMPGDTTLTANTIWVQFQTDNEKTERGFSVEFRDSAYRVLTPCDAKPCINEGVCTNVGTVRFECQCTSLWTGPNCQTPSVRNKCGLNPCTNGAECLNSGVDYTCLCPGGFTGKNCTADIDECAGNPCQNGGECYNLINAYVCVCQSCYSGRNCDVAPSSAACIVNLCENEGGCSFAGGAYQCSCRDGYAGDYCQDDTDKCRFNPCDFGACSTVDDSYQCTCNEGYIGTQCDIEGKVQDHIALDETNM</sequence>
<dbReference type="Pfam" id="PF00008">
    <property type="entry name" value="EGF"/>
    <property type="match status" value="3"/>
</dbReference>
<keyword evidence="15 17" id="KW-1015">Disulfide bond</keyword>
<dbReference type="Gene3D" id="2.10.25.10">
    <property type="entry name" value="Laminin"/>
    <property type="match status" value="6"/>
</dbReference>
<dbReference type="PROSITE" id="PS00022">
    <property type="entry name" value="EGF_1"/>
    <property type="match status" value="6"/>
</dbReference>
<keyword evidence="3" id="KW-0217">Developmental protein</keyword>
<organism evidence="21 22">
    <name type="scientific">Strongylocentrotus purpuratus</name>
    <name type="common">Purple sea urchin</name>
    <dbReference type="NCBI Taxonomy" id="7668"/>
    <lineage>
        <taxon>Eukaryota</taxon>
        <taxon>Metazoa</taxon>
        <taxon>Echinodermata</taxon>
        <taxon>Eleutherozoa</taxon>
        <taxon>Echinozoa</taxon>
        <taxon>Echinoidea</taxon>
        <taxon>Euechinoidea</taxon>
        <taxon>Echinacea</taxon>
        <taxon>Camarodonta</taxon>
        <taxon>Echinidea</taxon>
        <taxon>Strongylocentrotidae</taxon>
        <taxon>Strongylocentrotus</taxon>
    </lineage>
</organism>
<dbReference type="FunFam" id="2.10.25.10:FF:000784">
    <property type="entry name" value="Uncharacterized protein"/>
    <property type="match status" value="1"/>
</dbReference>
<feature type="domain" description="EGF-like" evidence="20">
    <location>
        <begin position="261"/>
        <end position="297"/>
    </location>
</feature>
<evidence type="ECO:0000313" key="21">
    <source>
        <dbReference type="EnsemblMetazoa" id="XP_030840936"/>
    </source>
</evidence>
<dbReference type="GO" id="GO:0030182">
    <property type="term" value="P:neuron differentiation"/>
    <property type="evidence" value="ECO:0007669"/>
    <property type="project" value="UniProtKB-ARBA"/>
</dbReference>
<dbReference type="GO" id="GO:0005509">
    <property type="term" value="F:calcium ion binding"/>
    <property type="evidence" value="ECO:0007669"/>
    <property type="project" value="InterPro"/>
</dbReference>
<dbReference type="InterPro" id="IPR013032">
    <property type="entry name" value="EGF-like_CS"/>
</dbReference>
<feature type="domain" description="EGF-like" evidence="20">
    <location>
        <begin position="339"/>
        <end position="375"/>
    </location>
</feature>
<dbReference type="GO" id="GO:0005576">
    <property type="term" value="C:extracellular region"/>
    <property type="evidence" value="ECO:0007669"/>
    <property type="project" value="UniProtKB-SubCell"/>
</dbReference>
<dbReference type="SMART" id="SM00181">
    <property type="entry name" value="EGF"/>
    <property type="match status" value="6"/>
</dbReference>
<protein>
    <submittedName>
        <fullName evidence="21">Uncharacterized protein</fullName>
    </submittedName>
</protein>
<feature type="disulfide bond" evidence="17">
    <location>
        <begin position="402"/>
        <end position="411"/>
    </location>
</feature>
<keyword evidence="14" id="KW-0472">Membrane</keyword>
<dbReference type="InterPro" id="IPR035914">
    <property type="entry name" value="Sperma_CUB_dom_sf"/>
</dbReference>
<feature type="domain" description="EGF-like" evidence="20">
    <location>
        <begin position="299"/>
        <end position="335"/>
    </location>
</feature>
<accession>A0A7M7NXY8</accession>
<comment type="caution">
    <text evidence="17">Lacks conserved residue(s) required for the propagation of feature annotation.</text>
</comment>
<evidence type="ECO:0000256" key="15">
    <source>
        <dbReference type="ARBA" id="ARBA00023157"/>
    </source>
</evidence>
<feature type="disulfide bond" evidence="17">
    <location>
        <begin position="381"/>
        <end position="391"/>
    </location>
</feature>
<dbReference type="CDD" id="cd00054">
    <property type="entry name" value="EGF_CA"/>
    <property type="match status" value="3"/>
</dbReference>
<evidence type="ECO:0000256" key="18">
    <source>
        <dbReference type="SAM" id="MobiDB-lite"/>
    </source>
</evidence>
<keyword evidence="4" id="KW-1003">Cell membrane</keyword>
<evidence type="ECO:0000256" key="9">
    <source>
        <dbReference type="ARBA" id="ARBA00022729"/>
    </source>
</evidence>
<dbReference type="PROSITE" id="PS50026">
    <property type="entry name" value="EGF_3"/>
    <property type="match status" value="6"/>
</dbReference>
<reference evidence="21" key="2">
    <citation type="submission" date="2021-01" db="UniProtKB">
        <authorList>
            <consortium name="EnsemblMetazoa"/>
        </authorList>
    </citation>
    <scope>IDENTIFICATION</scope>
</reference>
<keyword evidence="7" id="KW-0597">Phosphoprotein</keyword>
<evidence type="ECO:0000256" key="11">
    <source>
        <dbReference type="ARBA" id="ARBA00022782"/>
    </source>
</evidence>
<dbReference type="PROSITE" id="PS00010">
    <property type="entry name" value="ASX_HYDROXYL"/>
    <property type="match status" value="3"/>
</dbReference>
<keyword evidence="9" id="KW-0732">Signal</keyword>
<feature type="domain" description="EGF-like" evidence="20">
    <location>
        <begin position="220"/>
        <end position="257"/>
    </location>
</feature>
<feature type="domain" description="CUB" evidence="19">
    <location>
        <begin position="104"/>
        <end position="216"/>
    </location>
</feature>
<dbReference type="InterPro" id="IPR051022">
    <property type="entry name" value="Notch_Cell-Fate_Det"/>
</dbReference>
<evidence type="ECO:0000256" key="7">
    <source>
        <dbReference type="ARBA" id="ARBA00022553"/>
    </source>
</evidence>
<dbReference type="EnsemblMetazoa" id="XM_030985076">
    <property type="protein sequence ID" value="XP_030840936"/>
    <property type="gene ID" value="LOC105438423"/>
</dbReference>
<dbReference type="InterPro" id="IPR001881">
    <property type="entry name" value="EGF-like_Ca-bd_dom"/>
</dbReference>
<dbReference type="FunFam" id="2.10.25.10:FF:000012">
    <property type="entry name" value="Delta-like protein"/>
    <property type="match status" value="1"/>
</dbReference>
<dbReference type="GO" id="GO:0048468">
    <property type="term" value="P:cell development"/>
    <property type="evidence" value="ECO:0007669"/>
    <property type="project" value="UniProtKB-ARBA"/>
</dbReference>
<dbReference type="GO" id="GO:0016324">
    <property type="term" value="C:apical plasma membrane"/>
    <property type="evidence" value="ECO:0007669"/>
    <property type="project" value="UniProtKB-SubCell"/>
</dbReference>
<dbReference type="CDD" id="cd00041">
    <property type="entry name" value="CUB"/>
    <property type="match status" value="1"/>
</dbReference>
<dbReference type="InterPro" id="IPR000152">
    <property type="entry name" value="EGF-type_Asp/Asn_hydroxyl_site"/>
</dbReference>
<dbReference type="FunFam" id="2.10.25.10:FF:000565">
    <property type="entry name" value="Predicted protein"/>
    <property type="match status" value="1"/>
</dbReference>
<keyword evidence="13" id="KW-1133">Transmembrane helix</keyword>
<dbReference type="KEGG" id="spu:105438423"/>
<evidence type="ECO:0000256" key="3">
    <source>
        <dbReference type="ARBA" id="ARBA00022473"/>
    </source>
</evidence>
<evidence type="ECO:0000256" key="6">
    <source>
        <dbReference type="ARBA" id="ARBA00022536"/>
    </source>
</evidence>
<evidence type="ECO:0000313" key="22">
    <source>
        <dbReference type="Proteomes" id="UP000007110"/>
    </source>
</evidence>
<keyword evidence="10" id="KW-0677">Repeat</keyword>
<dbReference type="GO" id="GO:0048592">
    <property type="term" value="P:eye morphogenesis"/>
    <property type="evidence" value="ECO:0007669"/>
    <property type="project" value="UniProtKB-ARBA"/>
</dbReference>